<evidence type="ECO:0000259" key="10">
    <source>
        <dbReference type="Pfam" id="PF08245"/>
    </source>
</evidence>
<dbReference type="PANTHER" id="PTHR43692">
    <property type="entry name" value="UDP-N-ACETYLMURAMOYLALANINE--D-GLUTAMATE LIGASE"/>
    <property type="match status" value="1"/>
</dbReference>
<comment type="subcellular location">
    <subcellularLocation>
        <location evidence="1 7 8">Cytoplasm</location>
    </subcellularLocation>
</comment>
<dbReference type="Gene3D" id="3.90.190.20">
    <property type="entry name" value="Mur ligase, C-terminal domain"/>
    <property type="match status" value="1"/>
</dbReference>
<comment type="similarity">
    <text evidence="7">Belongs to the MurCDEF family.</text>
</comment>
<dbReference type="Pfam" id="PF02875">
    <property type="entry name" value="Mur_ligase_C"/>
    <property type="match status" value="1"/>
</dbReference>
<dbReference type="EMBL" id="JANFYT010000004">
    <property type="protein sequence ID" value="MCQ4813316.1"/>
    <property type="molecule type" value="Genomic_DNA"/>
</dbReference>
<dbReference type="GO" id="GO:0008764">
    <property type="term" value="F:UDP-N-acetylmuramoylalanine-D-glutamate ligase activity"/>
    <property type="evidence" value="ECO:0007669"/>
    <property type="project" value="UniProtKB-UniRule"/>
</dbReference>
<dbReference type="InterPro" id="IPR004101">
    <property type="entry name" value="Mur_ligase_C"/>
</dbReference>
<dbReference type="GO" id="GO:0008360">
    <property type="term" value="P:regulation of cell shape"/>
    <property type="evidence" value="ECO:0007669"/>
    <property type="project" value="UniProtKB-KW"/>
</dbReference>
<evidence type="ECO:0000313" key="12">
    <source>
        <dbReference type="Proteomes" id="UP001205919"/>
    </source>
</evidence>
<dbReference type="PANTHER" id="PTHR43692:SF1">
    <property type="entry name" value="UDP-N-ACETYLMURAMOYLALANINE--D-GLUTAMATE LIGASE"/>
    <property type="match status" value="1"/>
</dbReference>
<dbReference type="Pfam" id="PF08245">
    <property type="entry name" value="Mur_ligase_M"/>
    <property type="match status" value="1"/>
</dbReference>
<dbReference type="InterPro" id="IPR005762">
    <property type="entry name" value="MurD"/>
</dbReference>
<keyword evidence="5 7" id="KW-0547">Nucleotide-binding</keyword>
<dbReference type="NCBIfam" id="TIGR01087">
    <property type="entry name" value="murD"/>
    <property type="match status" value="1"/>
</dbReference>
<keyword evidence="7 8" id="KW-0961">Cell wall biogenesis/degradation</keyword>
<organism evidence="11 12">
    <name type="scientific">Cloacibacillus evryensis</name>
    <dbReference type="NCBI Taxonomy" id="508460"/>
    <lineage>
        <taxon>Bacteria</taxon>
        <taxon>Thermotogati</taxon>
        <taxon>Synergistota</taxon>
        <taxon>Synergistia</taxon>
        <taxon>Synergistales</taxon>
        <taxon>Synergistaceae</taxon>
        <taxon>Cloacibacillus</taxon>
    </lineage>
</organism>
<dbReference type="GO" id="GO:0005737">
    <property type="term" value="C:cytoplasm"/>
    <property type="evidence" value="ECO:0007669"/>
    <property type="project" value="UniProtKB-SubCell"/>
</dbReference>
<evidence type="ECO:0000256" key="1">
    <source>
        <dbReference type="ARBA" id="ARBA00004496"/>
    </source>
</evidence>
<dbReference type="AlphaFoldDB" id="A0AAW5K0T2"/>
<protein>
    <recommendedName>
        <fullName evidence="7 8">UDP-N-acetylmuramoylalanine--D-glutamate ligase</fullName>
        <ecNumber evidence="7 8">6.3.2.9</ecNumber>
    </recommendedName>
    <alternativeName>
        <fullName evidence="7">D-glutamic acid-adding enzyme</fullName>
    </alternativeName>
    <alternativeName>
        <fullName evidence="7">UDP-N-acetylmuramoyl-L-alanyl-D-glutamate synthetase</fullName>
    </alternativeName>
</protein>
<dbReference type="InterPro" id="IPR036615">
    <property type="entry name" value="Mur_ligase_C_dom_sf"/>
</dbReference>
<evidence type="ECO:0000259" key="9">
    <source>
        <dbReference type="Pfam" id="PF02875"/>
    </source>
</evidence>
<dbReference type="Gene3D" id="3.40.1190.10">
    <property type="entry name" value="Mur-like, catalytic domain"/>
    <property type="match status" value="1"/>
</dbReference>
<feature type="binding site" evidence="7">
    <location>
        <begin position="117"/>
        <end position="123"/>
    </location>
    <ligand>
        <name>ATP</name>
        <dbReference type="ChEBI" id="CHEBI:30616"/>
    </ligand>
</feature>
<dbReference type="Proteomes" id="UP001205919">
    <property type="component" value="Unassembled WGS sequence"/>
</dbReference>
<dbReference type="Pfam" id="PF21377">
    <property type="entry name" value="MurD_N"/>
    <property type="match status" value="1"/>
</dbReference>
<reference evidence="11 12" key="1">
    <citation type="submission" date="2022-06" db="EMBL/GenBank/DDBJ databases">
        <title>Isolation of gut microbiota from human fecal samples.</title>
        <authorList>
            <person name="Pamer E.G."/>
            <person name="Barat B."/>
            <person name="Waligurski E."/>
            <person name="Medina S."/>
            <person name="Paddock L."/>
            <person name="Mostad J."/>
        </authorList>
    </citation>
    <scope>NUCLEOTIDE SEQUENCE [LARGE SCALE GENOMIC DNA]</scope>
    <source>
        <strain evidence="11 12">DFI.9.90</strain>
    </source>
</reference>
<dbReference type="SUPFAM" id="SSF53244">
    <property type="entry name" value="MurD-like peptide ligases, peptide-binding domain"/>
    <property type="match status" value="1"/>
</dbReference>
<keyword evidence="6 7" id="KW-0067">ATP-binding</keyword>
<dbReference type="RefSeq" id="WP_008711563.1">
    <property type="nucleotide sequence ID" value="NZ_CABKQM010000008.1"/>
</dbReference>
<evidence type="ECO:0000256" key="5">
    <source>
        <dbReference type="ARBA" id="ARBA00022741"/>
    </source>
</evidence>
<name>A0AAW5K0T2_9BACT</name>
<evidence type="ECO:0000256" key="4">
    <source>
        <dbReference type="ARBA" id="ARBA00022598"/>
    </source>
</evidence>
<evidence type="ECO:0000256" key="7">
    <source>
        <dbReference type="HAMAP-Rule" id="MF_00639"/>
    </source>
</evidence>
<comment type="caution">
    <text evidence="11">The sequence shown here is derived from an EMBL/GenBank/DDBJ whole genome shotgun (WGS) entry which is preliminary data.</text>
</comment>
<keyword evidence="7 8" id="KW-0573">Peptidoglycan synthesis</keyword>
<dbReference type="Gene3D" id="3.40.50.720">
    <property type="entry name" value="NAD(P)-binding Rossmann-like Domain"/>
    <property type="match status" value="1"/>
</dbReference>
<dbReference type="InterPro" id="IPR036565">
    <property type="entry name" value="Mur-like_cat_sf"/>
</dbReference>
<feature type="domain" description="Mur ligase central" evidence="10">
    <location>
        <begin position="115"/>
        <end position="296"/>
    </location>
</feature>
<evidence type="ECO:0000256" key="8">
    <source>
        <dbReference type="RuleBase" id="RU003664"/>
    </source>
</evidence>
<comment type="function">
    <text evidence="7 8">Cell wall formation. Catalyzes the addition of glutamate to the nucleotide precursor UDP-N-acetylmuramoyl-L-alanine (UMA).</text>
</comment>
<comment type="catalytic activity">
    <reaction evidence="7 8">
        <text>UDP-N-acetyl-alpha-D-muramoyl-L-alanine + D-glutamate + ATP = UDP-N-acetyl-alpha-D-muramoyl-L-alanyl-D-glutamate + ADP + phosphate + H(+)</text>
        <dbReference type="Rhea" id="RHEA:16429"/>
        <dbReference type="ChEBI" id="CHEBI:15378"/>
        <dbReference type="ChEBI" id="CHEBI:29986"/>
        <dbReference type="ChEBI" id="CHEBI:30616"/>
        <dbReference type="ChEBI" id="CHEBI:43474"/>
        <dbReference type="ChEBI" id="CHEBI:83898"/>
        <dbReference type="ChEBI" id="CHEBI:83900"/>
        <dbReference type="ChEBI" id="CHEBI:456216"/>
        <dbReference type="EC" id="6.3.2.9"/>
    </reaction>
</comment>
<evidence type="ECO:0000313" key="11">
    <source>
        <dbReference type="EMBL" id="MCQ4813316.1"/>
    </source>
</evidence>
<keyword evidence="4 7" id="KW-0436">Ligase</keyword>
<keyword evidence="7 8" id="KW-0133">Cell shape</keyword>
<keyword evidence="12" id="KW-1185">Reference proteome</keyword>
<dbReference type="SUPFAM" id="SSF53623">
    <property type="entry name" value="MurD-like peptide ligases, catalytic domain"/>
    <property type="match status" value="1"/>
</dbReference>
<dbReference type="GO" id="GO:0051301">
    <property type="term" value="P:cell division"/>
    <property type="evidence" value="ECO:0007669"/>
    <property type="project" value="UniProtKB-KW"/>
</dbReference>
<dbReference type="HAMAP" id="MF_00639">
    <property type="entry name" value="MurD"/>
    <property type="match status" value="1"/>
</dbReference>
<evidence type="ECO:0000256" key="3">
    <source>
        <dbReference type="ARBA" id="ARBA00022490"/>
    </source>
</evidence>
<dbReference type="GO" id="GO:0009252">
    <property type="term" value="P:peptidoglycan biosynthetic process"/>
    <property type="evidence" value="ECO:0007669"/>
    <property type="project" value="UniProtKB-UniRule"/>
</dbReference>
<keyword evidence="7 8" id="KW-0131">Cell cycle</keyword>
<keyword evidence="3 7" id="KW-0963">Cytoplasm</keyword>
<dbReference type="GO" id="GO:0005524">
    <property type="term" value="F:ATP binding"/>
    <property type="evidence" value="ECO:0007669"/>
    <property type="project" value="UniProtKB-UniRule"/>
</dbReference>
<keyword evidence="7 8" id="KW-0132">Cell division</keyword>
<proteinExistence type="inferred from homology"/>
<evidence type="ECO:0000256" key="2">
    <source>
        <dbReference type="ARBA" id="ARBA00004752"/>
    </source>
</evidence>
<dbReference type="InterPro" id="IPR013221">
    <property type="entry name" value="Mur_ligase_cen"/>
</dbReference>
<dbReference type="GO" id="GO:0071555">
    <property type="term" value="P:cell wall organization"/>
    <property type="evidence" value="ECO:0007669"/>
    <property type="project" value="UniProtKB-KW"/>
</dbReference>
<accession>A0AAW5K0T2</accession>
<evidence type="ECO:0000256" key="6">
    <source>
        <dbReference type="ARBA" id="ARBA00022840"/>
    </source>
</evidence>
<feature type="domain" description="Mur ligase C-terminal" evidence="9">
    <location>
        <begin position="318"/>
        <end position="432"/>
    </location>
</feature>
<dbReference type="EC" id="6.3.2.9" evidence="7 8"/>
<dbReference type="SUPFAM" id="SSF51984">
    <property type="entry name" value="MurCD N-terminal domain"/>
    <property type="match status" value="1"/>
</dbReference>
<comment type="pathway">
    <text evidence="2 7 8">Cell wall biogenesis; peptidoglycan biosynthesis.</text>
</comment>
<gene>
    <name evidence="7 11" type="primary">murD</name>
    <name evidence="11" type="ORF">NE630_02630</name>
</gene>
<sequence>MMTENMQLAGRRISVVGAGVSGRALAELAAGLGAEVFVSDVKEPDAAVTKAFAEMGIKWEGGGNTERVLEADEILVSSGVSPKAPILEAAAAKGITVTGELDFVSPYLSGIVIGVTGSNGKTTTTSMIGYYLERLGYSVMTGGNIGNAVARAAGKEYDFIVLELSSFQLCWAKKFICDLAVVTNLAPDHIDWHGSYENYVAAKANLVNCLAPGGAVIYQERDEEALNIAAREEIVRYPLRWGEDDPHKRGLYLDDGVRASWINGGGCRMKRRLFFFDDVKLLGRHNLENTAMALGVLALFNMPELSPELIASYVPPKHRCAFAGKTRGVTFVDDSKGTNVAATVTAMTSLPGAKVIILGGQGKGEDYAPLAEAVRENTRAAVLLGSEKEKIAAALSAAGVSGCRLVNDMEEAVKTAYSLASEGDTVLLSPACTSWDMYPSYNVRGDHFCAIVKEIIKSEE</sequence>